<feature type="region of interest" description="Disordered" evidence="1">
    <location>
        <begin position="1868"/>
        <end position="2011"/>
    </location>
</feature>
<feature type="compositionally biased region" description="Low complexity" evidence="1">
    <location>
        <begin position="916"/>
        <end position="928"/>
    </location>
</feature>
<feature type="region of interest" description="Disordered" evidence="1">
    <location>
        <begin position="903"/>
        <end position="934"/>
    </location>
</feature>
<feature type="region of interest" description="Disordered" evidence="1">
    <location>
        <begin position="1198"/>
        <end position="1232"/>
    </location>
</feature>
<feature type="region of interest" description="Disordered" evidence="1">
    <location>
        <begin position="88"/>
        <end position="152"/>
    </location>
</feature>
<dbReference type="Pfam" id="PF01607">
    <property type="entry name" value="CBM_14"/>
    <property type="match status" value="2"/>
</dbReference>
<feature type="compositionally biased region" description="Basic and acidic residues" evidence="1">
    <location>
        <begin position="123"/>
        <end position="132"/>
    </location>
</feature>
<evidence type="ECO:0000259" key="3">
    <source>
        <dbReference type="PROSITE" id="PS50940"/>
    </source>
</evidence>
<evidence type="ECO:0000256" key="1">
    <source>
        <dbReference type="SAM" id="MobiDB-lite"/>
    </source>
</evidence>
<feature type="domain" description="Chitin-binding type-2" evidence="3">
    <location>
        <begin position="1997"/>
        <end position="2056"/>
    </location>
</feature>
<feature type="region of interest" description="Disordered" evidence="1">
    <location>
        <begin position="1612"/>
        <end position="1650"/>
    </location>
</feature>
<sequence length="2056" mass="224551">MAYKSNKRRFVSIAALFLTLVTIQTALAVDCGGKPFHCDNSTHFKICVDFGNGVSSTMDDFVIQCPPGTECRDTNHYECEFLKPTTLAPPVRSDDTNDKIEERSPKSASPLIEVVNTVSSDQHVTEHSEKILNTDSQFNTNENSASNSSGVTETDTTAFSYAVTMKPLMDQTTSAYDNDGDPYKLITTTATTASDLTMVTTSRPELFNKVTTEGPRSEPDEKVITSAVSSTTESENIVPTVTKSLVKVSVQPIITETVSHKQETSVSEDVQESSFSSSETPHSTDETSLSSTVSEILPYTTNPYVTNSMSTVYDSTAVQAASPENTFDKNNNHESNHNLNLANQNVDHTKSSELPVETTTRDVKTFSHDTLPSNILATEVPNTNEYTLVTTTKPTDNGEELSTKGINVSQKIDNGNNSTSKFLIIVPEIMDTQSNQTNKTTLDEYFDSNYSGKGIINEAVDYISSLLHDSNFSMTEIQDELNVTTADQLNLPDLDKISLLLSKSERANENATVQDYTESSLTSSNLTKHEKSMTEHENKYSETVSDDYLQNDKQVENSTTTTFETLSSESEIIDQNTRDINTQLGSFILAMTETSEIHEPQQNNLNTTETIKDKSITGLFNSVRNIHDDSIKINDTTSTLPSSGSNTTKPLTAYESINSNKTETMLINSFMPVTQNVNTYLLGGETIGDSNFTLYITNYTQNPDTELIIQSETTNDAILRVKPLEKNTVNPQQYPTQEESTVKSINYELNPSKILSDTKNSLKSTTESAQILNVTEKDTNIVINDADSIMSPNNLNLDKKRDVKTTSKDENEFFNAVSESKVANLTKGLNIEIKSADNVELTQNKASNGTVSATNTKIGNDSVSYIPINDQQKMSETEPYLNSEANGKTQVLTTGENFAVSRSSISDTDMNGSVVENNISQNSTENNNASNSVVTTPLPMITNININTENTKLTSTEPSLVENVDASSTMINVGAIKNDTDINMNASDTIITTTTSTTHQIGNNSGFNILNTTQTNTESAVISVNYSEQNKTEDISTNSPVTTNAVIGATEGNGQVTVSMTTKNSEAIYSDNSSNSENSTKLKNSAGIRSEITETNLSVLDVVTAVPIGSMLPATTVSSPFTIDNESGRISVIIGENSQVNTKIIESNAPNTAKSTIVRLPDTVSKREDIMKEVNTINKEILSADKPVLGVVNTVPSSTTSQVPYSIDRSQKSDNGMNITSTQQPKTASSSNNVAPVLGLIDTPTKEIKITNENVKAGKTTPFISKTTLSADEQILGVTNTVLISTTSQKPYGIDNSVKGDGGINSASTQELKTVSVASVVASNNTPNTTKINQSNENVKAVNTTPLNKETLANENAMYEVVTIPSLGSTISHSPAVNNNKADSSAATTINNVVKKVTEPTFAPTITESLITNGVYTTPMSTQITKSSQNAPKVVITVSITTESPVPITKASTLTNVNTLKIVNSIPIKSDIEITKEPNLQGVTDTVTTVTKEPITIGTNKHLAPSTTKEYTTPISVQSRVFNQNTPTIRTDKTNEIKTVNTELNLNGSGPVTTLIDRDRLQTNVNITEKQITSEYAQGKVVTVLLRTNSSVPNSTKQPIVNRKIVTTNRMSTEVPVTSENAPGLPKTIPIKTTRPLPNSTQRPITDYTIPMSSKSTTKVVKNTEQANRPTKATTQTIAMKTKINISNKPLITPTTPQIMLKKKTNSFENVTKTHNTTKKINGTGLNTGHGIHHTPVQTKSNPVNKDINTSLTLVTSKSFNCTKAGRGRFADKHDCRKFYICVDKHAIVGTCPVHTVFSDIKKQCTKNLSHCIRNNEFKCIKPGRYSDMTAKNIYYICVKNGPAFIRFKFQCQQGFHLNKETVKCIHNEQPSPNQSTSSLESSKNRSESDSDGGKKTKENESEKESSKKRSDSESDSSKKRRQSELESSRKRSDSDSDSSKKSGDSESDSSKKSGDSESDRSKKRSDSDSDSSRKRSDSDASSSSDDKKSKERKRSDSVCTEEGKIPHPDNCRKYYVCYKTKKSELRKRRRKCDSDEVFHKDKKKCVDADSYECQD</sequence>
<comment type="caution">
    <text evidence="4">The sequence shown here is derived from an EMBL/GenBank/DDBJ whole genome shotgun (WGS) entry which is preliminary data.</text>
</comment>
<feature type="region of interest" description="Disordered" evidence="1">
    <location>
        <begin position="259"/>
        <end position="292"/>
    </location>
</feature>
<feature type="chain" id="PRO_5046142615" description="Chitin-binding type-2 domain-containing protein" evidence="2">
    <location>
        <begin position="29"/>
        <end position="2056"/>
    </location>
</feature>
<feature type="compositionally biased region" description="Basic and acidic residues" evidence="1">
    <location>
        <begin position="92"/>
        <end position="105"/>
    </location>
</feature>
<feature type="region of interest" description="Disordered" evidence="1">
    <location>
        <begin position="508"/>
        <end position="551"/>
    </location>
</feature>
<evidence type="ECO:0000313" key="5">
    <source>
        <dbReference type="Proteomes" id="UP000823941"/>
    </source>
</evidence>
<feature type="compositionally biased region" description="Basic and acidic residues" evidence="1">
    <location>
        <begin position="527"/>
        <end position="540"/>
    </location>
</feature>
<feature type="compositionally biased region" description="Basic and acidic residues" evidence="1">
    <location>
        <begin position="1883"/>
        <end position="2011"/>
    </location>
</feature>
<dbReference type="InterPro" id="IPR036508">
    <property type="entry name" value="Chitin-bd_dom_sf"/>
</dbReference>
<feature type="domain" description="Chitin-binding type-2" evidence="3">
    <location>
        <begin position="1759"/>
        <end position="1814"/>
    </location>
</feature>
<accession>A0ABQ7QJY1</accession>
<proteinExistence type="predicted"/>
<feature type="compositionally biased region" description="Polar residues" evidence="1">
    <location>
        <begin position="1213"/>
        <end position="1232"/>
    </location>
</feature>
<reference evidence="4 5" key="1">
    <citation type="submission" date="2021-06" db="EMBL/GenBank/DDBJ databases">
        <title>A haploid diamondback moth (Plutella xylostella L.) genome assembly resolves 31 chromosomes and identifies a diamide resistance mutation.</title>
        <authorList>
            <person name="Ward C.M."/>
            <person name="Perry K.D."/>
            <person name="Baker G."/>
            <person name="Powis K."/>
            <person name="Heckel D.G."/>
            <person name="Baxter S.W."/>
        </authorList>
    </citation>
    <scope>NUCLEOTIDE SEQUENCE [LARGE SCALE GENOMIC DNA]</scope>
    <source>
        <strain evidence="4 5">LV</strain>
        <tissue evidence="4">Single pupa</tissue>
    </source>
</reference>
<dbReference type="PROSITE" id="PS50940">
    <property type="entry name" value="CHIT_BIND_II"/>
    <property type="match status" value="2"/>
</dbReference>
<dbReference type="Gene3D" id="2.170.140.10">
    <property type="entry name" value="Chitin binding domain"/>
    <property type="match status" value="2"/>
</dbReference>
<feature type="signal peptide" evidence="2">
    <location>
        <begin position="1"/>
        <end position="28"/>
    </location>
</feature>
<feature type="compositionally biased region" description="Polar residues" evidence="1">
    <location>
        <begin position="133"/>
        <end position="152"/>
    </location>
</feature>
<dbReference type="SUPFAM" id="SSF57625">
    <property type="entry name" value="Invertebrate chitin-binding proteins"/>
    <property type="match status" value="2"/>
</dbReference>
<protein>
    <recommendedName>
        <fullName evidence="3">Chitin-binding type-2 domain-containing protein</fullName>
    </recommendedName>
</protein>
<dbReference type="Proteomes" id="UP000823941">
    <property type="component" value="Chromosome 13"/>
</dbReference>
<gene>
    <name evidence="4" type="ORF">JYU34_009565</name>
</gene>
<evidence type="ECO:0000256" key="2">
    <source>
        <dbReference type="SAM" id="SignalP"/>
    </source>
</evidence>
<dbReference type="SMART" id="SM00494">
    <property type="entry name" value="ChtBD2"/>
    <property type="match status" value="3"/>
</dbReference>
<organism evidence="4 5">
    <name type="scientific">Plutella xylostella</name>
    <name type="common">Diamondback moth</name>
    <name type="synonym">Plutella maculipennis</name>
    <dbReference type="NCBI Taxonomy" id="51655"/>
    <lineage>
        <taxon>Eukaryota</taxon>
        <taxon>Metazoa</taxon>
        <taxon>Ecdysozoa</taxon>
        <taxon>Arthropoda</taxon>
        <taxon>Hexapoda</taxon>
        <taxon>Insecta</taxon>
        <taxon>Pterygota</taxon>
        <taxon>Neoptera</taxon>
        <taxon>Endopterygota</taxon>
        <taxon>Lepidoptera</taxon>
        <taxon>Glossata</taxon>
        <taxon>Ditrysia</taxon>
        <taxon>Yponomeutoidea</taxon>
        <taxon>Plutellidae</taxon>
        <taxon>Plutella</taxon>
    </lineage>
</organism>
<evidence type="ECO:0000313" key="4">
    <source>
        <dbReference type="EMBL" id="KAG7305496.1"/>
    </source>
</evidence>
<keyword evidence="5" id="KW-1185">Reference proteome</keyword>
<feature type="compositionally biased region" description="Polar residues" evidence="1">
    <location>
        <begin position="1612"/>
        <end position="1621"/>
    </location>
</feature>
<feature type="compositionally biased region" description="Polar residues" evidence="1">
    <location>
        <begin position="509"/>
        <end position="526"/>
    </location>
</feature>
<feature type="compositionally biased region" description="Low complexity" evidence="1">
    <location>
        <begin position="265"/>
        <end position="279"/>
    </location>
</feature>
<name>A0ABQ7QJY1_PLUXY</name>
<feature type="compositionally biased region" description="Polar residues" evidence="1">
    <location>
        <begin position="903"/>
        <end position="915"/>
    </location>
</feature>
<dbReference type="InterPro" id="IPR002557">
    <property type="entry name" value="Chitin-bd_dom"/>
</dbReference>
<keyword evidence="2" id="KW-0732">Signal</keyword>
<dbReference type="EMBL" id="JAHIBW010000013">
    <property type="protein sequence ID" value="KAG7305496.1"/>
    <property type="molecule type" value="Genomic_DNA"/>
</dbReference>